<name>A0A233RHT5_9GAMM</name>
<dbReference type="RefSeq" id="WP_094199735.1">
    <property type="nucleotide sequence ID" value="NZ_NBIM01000001.1"/>
</dbReference>
<evidence type="ECO:0000256" key="1">
    <source>
        <dbReference type="SAM" id="SignalP"/>
    </source>
</evidence>
<organism evidence="2 3">
    <name type="scientific">Oceanimonas doudoroffii</name>
    <dbReference type="NCBI Taxonomy" id="84158"/>
    <lineage>
        <taxon>Bacteria</taxon>
        <taxon>Pseudomonadati</taxon>
        <taxon>Pseudomonadota</taxon>
        <taxon>Gammaproteobacteria</taxon>
        <taxon>Aeromonadales</taxon>
        <taxon>Aeromonadaceae</taxon>
        <taxon>Oceanimonas</taxon>
    </lineage>
</organism>
<feature type="signal peptide" evidence="1">
    <location>
        <begin position="1"/>
        <end position="26"/>
    </location>
</feature>
<reference evidence="2 3" key="1">
    <citation type="submission" date="2017-08" db="EMBL/GenBank/DDBJ databases">
        <title>A Genome Sequence of Oceanimonas doudoroffii ATCC 27123T.</title>
        <authorList>
            <person name="Brennan M.A."/>
            <person name="Maclea K.S."/>
            <person name="Mcclelland W.D."/>
            <person name="Trachtenberg A.M."/>
        </authorList>
    </citation>
    <scope>NUCLEOTIDE SEQUENCE [LARGE SCALE GENOMIC DNA]</scope>
    <source>
        <strain evidence="2 3">ATCC 27123</strain>
    </source>
</reference>
<sequence length="377" mass="40324">MKHPCNTSRTFALSVAALLVSGTTQAVDFQLNGTQASLYGYAKLDIIHDLDADLGNFVDRNKIRLDGEKGPDGHTNLHAFQSRLGISTLTPTPRGDLMVNVEGDFYGSGGGNLRLRHAYGEWNGITAGQTWSNFGGNIAMYPTIDFAPWPGMANASRQAQLRYTQGDFSVALEDPGNLGREVSVSAPDESKNGLPDLTLRYQSQSGAFAYGASAVLRQLEYYRDSTDNDETAFGWGLSLEARYQLGDVTLRGALTHGDGIGGYLEGSPSRPGYINPVTGELETIEASGATAGITVKAGPGAATLGYGIARSDIDDAVRAGALGGDSTEQFEAIHLNYIWSPIGAISYGVEIGHHIREVQDGREGDATRLQGMVMYRF</sequence>
<evidence type="ECO:0000313" key="3">
    <source>
        <dbReference type="Proteomes" id="UP000242757"/>
    </source>
</evidence>
<proteinExistence type="predicted"/>
<protein>
    <recommendedName>
        <fullName evidence="4">Porin</fullName>
    </recommendedName>
</protein>
<feature type="chain" id="PRO_5012669452" description="Porin" evidence="1">
    <location>
        <begin position="27"/>
        <end position="377"/>
    </location>
</feature>
<dbReference type="Pfam" id="PF19577">
    <property type="entry name" value="DcaP"/>
    <property type="match status" value="1"/>
</dbReference>
<keyword evidence="3" id="KW-1185">Reference proteome</keyword>
<comment type="caution">
    <text evidence="2">The sequence shown here is derived from an EMBL/GenBank/DDBJ whole genome shotgun (WGS) entry which is preliminary data.</text>
</comment>
<keyword evidence="1" id="KW-0732">Signal</keyword>
<evidence type="ECO:0008006" key="4">
    <source>
        <dbReference type="Google" id="ProtNLM"/>
    </source>
</evidence>
<accession>A0A233RHT5</accession>
<gene>
    <name evidence="2" type="ORF">B6S08_05495</name>
</gene>
<evidence type="ECO:0000313" key="2">
    <source>
        <dbReference type="EMBL" id="OXY82958.1"/>
    </source>
</evidence>
<dbReference type="InterPro" id="IPR045748">
    <property type="entry name" value="DcaP"/>
</dbReference>
<dbReference type="EMBL" id="NBIM01000001">
    <property type="protein sequence ID" value="OXY82958.1"/>
    <property type="molecule type" value="Genomic_DNA"/>
</dbReference>
<dbReference type="Proteomes" id="UP000242757">
    <property type="component" value="Unassembled WGS sequence"/>
</dbReference>
<dbReference type="AlphaFoldDB" id="A0A233RHT5"/>
<dbReference type="OrthoDB" id="190887at2"/>
<dbReference type="SUPFAM" id="SSF56935">
    <property type="entry name" value="Porins"/>
    <property type="match status" value="1"/>
</dbReference>